<reference evidence="1 2" key="1">
    <citation type="submission" date="2024-06" db="EMBL/GenBank/DDBJ databases">
        <title>A chromosome level genome sequence of Diviner's sage (Salvia divinorum).</title>
        <authorList>
            <person name="Ford S.A."/>
            <person name="Ro D.-K."/>
            <person name="Ness R.W."/>
            <person name="Phillips M.A."/>
        </authorList>
    </citation>
    <scope>NUCLEOTIDE SEQUENCE [LARGE SCALE GENOMIC DNA]</scope>
    <source>
        <strain evidence="1">SAF-2024a</strain>
        <tissue evidence="1">Leaf</tissue>
    </source>
</reference>
<comment type="caution">
    <text evidence="1">The sequence shown here is derived from an EMBL/GenBank/DDBJ whole genome shotgun (WGS) entry which is preliminary data.</text>
</comment>
<name>A0ABD1GNP9_SALDI</name>
<dbReference type="EMBL" id="JBEAFC010000008">
    <property type="protein sequence ID" value="KAL1545746.1"/>
    <property type="molecule type" value="Genomic_DNA"/>
</dbReference>
<organism evidence="1 2">
    <name type="scientific">Salvia divinorum</name>
    <name type="common">Maria pastora</name>
    <name type="synonym">Diviner's sage</name>
    <dbReference type="NCBI Taxonomy" id="28513"/>
    <lineage>
        <taxon>Eukaryota</taxon>
        <taxon>Viridiplantae</taxon>
        <taxon>Streptophyta</taxon>
        <taxon>Embryophyta</taxon>
        <taxon>Tracheophyta</taxon>
        <taxon>Spermatophyta</taxon>
        <taxon>Magnoliopsida</taxon>
        <taxon>eudicotyledons</taxon>
        <taxon>Gunneridae</taxon>
        <taxon>Pentapetalae</taxon>
        <taxon>asterids</taxon>
        <taxon>lamiids</taxon>
        <taxon>Lamiales</taxon>
        <taxon>Lamiaceae</taxon>
        <taxon>Nepetoideae</taxon>
        <taxon>Mentheae</taxon>
        <taxon>Salviinae</taxon>
        <taxon>Salvia</taxon>
        <taxon>Salvia subgen. Calosphace</taxon>
    </lineage>
</organism>
<gene>
    <name evidence="1" type="ORF">AAHA92_22434</name>
</gene>
<proteinExistence type="predicted"/>
<dbReference type="Proteomes" id="UP001567538">
    <property type="component" value="Unassembled WGS sequence"/>
</dbReference>
<accession>A0ABD1GNP9</accession>
<evidence type="ECO:0000313" key="1">
    <source>
        <dbReference type="EMBL" id="KAL1545746.1"/>
    </source>
</evidence>
<keyword evidence="2" id="KW-1185">Reference proteome</keyword>
<sequence>MTLESTEAANVEKLIFKIMASMRMQAEVYEEVFRLVFIRRHHTGYYEDKLMEDEKILVGLQCGMAESKLKAV</sequence>
<dbReference type="AlphaFoldDB" id="A0ABD1GNP9"/>
<protein>
    <submittedName>
        <fullName evidence="1">G2/mitotic-specific cyclin S13-7-like isoform X2</fullName>
    </submittedName>
</protein>
<evidence type="ECO:0000313" key="2">
    <source>
        <dbReference type="Proteomes" id="UP001567538"/>
    </source>
</evidence>